<dbReference type="InterPro" id="IPR051607">
    <property type="entry name" value="Metallo-dep_hydrolases"/>
</dbReference>
<keyword evidence="2" id="KW-0479">Metal-binding</keyword>
<protein>
    <submittedName>
        <fullName evidence="6">Amidohydrolase family protein</fullName>
    </submittedName>
</protein>
<organism evidence="6 7">
    <name type="scientific">Clostridium porci</name>
    <dbReference type="NCBI Taxonomy" id="2605778"/>
    <lineage>
        <taxon>Bacteria</taxon>
        <taxon>Bacillati</taxon>
        <taxon>Bacillota</taxon>
        <taxon>Clostridia</taxon>
        <taxon>Eubacteriales</taxon>
        <taxon>Clostridiaceae</taxon>
        <taxon>Clostridium</taxon>
    </lineage>
</organism>
<evidence type="ECO:0000256" key="4">
    <source>
        <dbReference type="ARBA" id="ARBA00022833"/>
    </source>
</evidence>
<dbReference type="InterPro" id="IPR032466">
    <property type="entry name" value="Metal_Hydrolase"/>
</dbReference>
<feature type="domain" description="Amidohydrolase-related" evidence="5">
    <location>
        <begin position="58"/>
        <end position="423"/>
    </location>
</feature>
<evidence type="ECO:0000313" key="7">
    <source>
        <dbReference type="Proteomes" id="UP000429958"/>
    </source>
</evidence>
<reference evidence="6 7" key="1">
    <citation type="submission" date="2019-08" db="EMBL/GenBank/DDBJ databases">
        <title>In-depth cultivation of the pig gut microbiome towards novel bacterial diversity and tailored functional studies.</title>
        <authorList>
            <person name="Wylensek D."/>
            <person name="Hitch T.C.A."/>
            <person name="Clavel T."/>
        </authorList>
    </citation>
    <scope>NUCLEOTIDE SEQUENCE [LARGE SCALE GENOMIC DNA]</scope>
    <source>
        <strain evidence="6 7">WCA-389-WT-23D1</strain>
    </source>
</reference>
<dbReference type="SUPFAM" id="SSF51338">
    <property type="entry name" value="Composite domain of metallo-dependent hydrolases"/>
    <property type="match status" value="1"/>
</dbReference>
<evidence type="ECO:0000313" key="6">
    <source>
        <dbReference type="EMBL" id="MSS36361.1"/>
    </source>
</evidence>
<gene>
    <name evidence="6" type="ORF">FYJ39_07215</name>
</gene>
<keyword evidence="3 6" id="KW-0378">Hydrolase</keyword>
<evidence type="ECO:0000256" key="1">
    <source>
        <dbReference type="ARBA" id="ARBA00001947"/>
    </source>
</evidence>
<sequence length="424" mass="48052">MEEKFVLKGNICYSHNADRLECMEQGYLVCEDGRSAGVYKELPQIYAGFPLMDYGDRMIVPGLTDLHIHAPQYPFRGLGMDLELLDWLNTRTFPEEARYSDREYAGKAYRIFADDIKRGGTTRACIFGTLHREATVKLMDLMEATGLKTMVGKVNMDRNCPDFLVEESAEASIKETRLWLEEIKGRYRNTRPILTPRFIPTCTDELMEKLKGIQEQYGLPVQSHLSENMGEIAWVKELCPWSECYGDVYDHFGLFGGDVKTIMAHCVWSGEEETERLRERGVYVAHCPQSNTNLSSGIAPVRRYLDQGLKVGLGTDVAGGSSASVFRAMADAIQVSKLRWRLQDESLKPLTFTEAFYLGTKGGGSFFGKVGSFEADYEFDALVLNDSGLRHPQPLSLQERLERFIYLADERHIEAKYVAGKKVF</sequence>
<evidence type="ECO:0000256" key="3">
    <source>
        <dbReference type="ARBA" id="ARBA00022801"/>
    </source>
</evidence>
<proteinExistence type="predicted"/>
<dbReference type="EMBL" id="VUMD01000005">
    <property type="protein sequence ID" value="MSS36361.1"/>
    <property type="molecule type" value="Genomic_DNA"/>
</dbReference>
<dbReference type="PANTHER" id="PTHR11271:SF6">
    <property type="entry name" value="GUANINE DEAMINASE"/>
    <property type="match status" value="1"/>
</dbReference>
<comment type="caution">
    <text evidence="6">The sequence shown here is derived from an EMBL/GenBank/DDBJ whole genome shotgun (WGS) entry which is preliminary data.</text>
</comment>
<dbReference type="GO" id="GO:0005829">
    <property type="term" value="C:cytosol"/>
    <property type="evidence" value="ECO:0007669"/>
    <property type="project" value="TreeGrafter"/>
</dbReference>
<evidence type="ECO:0000256" key="2">
    <source>
        <dbReference type="ARBA" id="ARBA00022723"/>
    </source>
</evidence>
<dbReference type="Gene3D" id="2.30.40.10">
    <property type="entry name" value="Urease, subunit C, domain 1"/>
    <property type="match status" value="1"/>
</dbReference>
<dbReference type="GO" id="GO:0008892">
    <property type="term" value="F:guanine deaminase activity"/>
    <property type="evidence" value="ECO:0007669"/>
    <property type="project" value="TreeGrafter"/>
</dbReference>
<dbReference type="Proteomes" id="UP000429958">
    <property type="component" value="Unassembled WGS sequence"/>
</dbReference>
<dbReference type="InterPro" id="IPR006680">
    <property type="entry name" value="Amidohydro-rel"/>
</dbReference>
<keyword evidence="4" id="KW-0862">Zinc</keyword>
<keyword evidence="7" id="KW-1185">Reference proteome</keyword>
<dbReference type="AlphaFoldDB" id="A0A7X2NK36"/>
<accession>A0A7X2NK36</accession>
<comment type="cofactor">
    <cofactor evidence="1">
        <name>Zn(2+)</name>
        <dbReference type="ChEBI" id="CHEBI:29105"/>
    </cofactor>
</comment>
<dbReference type="GO" id="GO:0046098">
    <property type="term" value="P:guanine metabolic process"/>
    <property type="evidence" value="ECO:0007669"/>
    <property type="project" value="TreeGrafter"/>
</dbReference>
<dbReference type="InterPro" id="IPR011059">
    <property type="entry name" value="Metal-dep_hydrolase_composite"/>
</dbReference>
<evidence type="ECO:0000259" key="5">
    <source>
        <dbReference type="Pfam" id="PF01979"/>
    </source>
</evidence>
<name>A0A7X2NK36_9CLOT</name>
<dbReference type="RefSeq" id="WP_154471792.1">
    <property type="nucleotide sequence ID" value="NZ_DBEWUL010000225.1"/>
</dbReference>
<dbReference type="PANTHER" id="PTHR11271">
    <property type="entry name" value="GUANINE DEAMINASE"/>
    <property type="match status" value="1"/>
</dbReference>
<dbReference type="GO" id="GO:0008270">
    <property type="term" value="F:zinc ion binding"/>
    <property type="evidence" value="ECO:0007669"/>
    <property type="project" value="TreeGrafter"/>
</dbReference>
<dbReference type="SUPFAM" id="SSF51556">
    <property type="entry name" value="Metallo-dependent hydrolases"/>
    <property type="match status" value="1"/>
</dbReference>
<dbReference type="Pfam" id="PF01979">
    <property type="entry name" value="Amidohydro_1"/>
    <property type="match status" value="1"/>
</dbReference>
<dbReference type="Gene3D" id="3.20.20.140">
    <property type="entry name" value="Metal-dependent hydrolases"/>
    <property type="match status" value="1"/>
</dbReference>